<dbReference type="GO" id="GO:0103068">
    <property type="term" value="F:leukotriene C4 gamma-glutamyl transferase activity"/>
    <property type="evidence" value="ECO:0007669"/>
    <property type="project" value="UniProtKB-EC"/>
</dbReference>
<sequence length="813" mass="86227">MTFSSSDFTMDQLSLGVNTEKSFAQHPPRPNGRNKSMGAHNRIPPIQQTPGNRRTVTFTGGAFRNSTLRPDHEGQASDRSSSSPKRDNMTAAFIQSEDTAHAWAPPQPKASPPPSAAERQGEGDLGFPLAARPTPSSAAGRAIHHLVVRHGVPEPRPGAAIEVPDERAVLRLEEDEESLWRRPAFARPRSLTASREGRGRGGGGDGGVEFPPAATRGRHGRRTGALEVYWVDNGDRSPIFYMGARAARRLQWSAATLLLVFLAAGAPASAAGRREVVTSLHGAVAADDGQCSTIGRDALRRGGNAVDAAVATSLCLGVVSPASSGVGGGAFMLVRLANGMAVVYDSRETAPLAATKDMYGGNRTLKARGALSIGVPGEIAGLYAAWKDHGKLSWKSLVTPSAKLAEAFTISPYLQMQMEATRAGILANAGIRAVYAPNGDILKVNDTCHNVALARTLKAVAARGPDAFYRGPVASQLVKDVREVGGIMTADDLENYQVKVRRPLSESVMGLTVLTMPPPSAGGAGIMLVLNILSQYGISGFSGSLGIHRLIESLKHYMAIRMNLGDPDFVDVSEVVADMVSPEFAAELKRTIYDNMTFPPQYYGGRWNILEDHGTSHLSIVDCERNAVSLTSTVNSYFGSLILSPSTGVLLNNEMDDFSMPANTSAGSAPPAPNNFVAPLKRPLSSMSPTIVLKDGELKAVVGASGGGMIPAGTVEVFLNHFARNMDPLSSVMAPRVYHQLIPNVVQYENWTTVTGDLFLLDAATRADLLNKTHELRPLAGGTISQLVVHNVESGGDLTAVSDPRKGGVPAGY</sequence>
<feature type="binding site" evidence="10">
    <location>
        <begin position="685"/>
        <end position="686"/>
    </location>
    <ligand>
        <name>L-glutamate</name>
        <dbReference type="ChEBI" id="CHEBI:29985"/>
    </ligand>
</feature>
<evidence type="ECO:0000256" key="3">
    <source>
        <dbReference type="ARBA" id="ARBA00005115"/>
    </source>
</evidence>
<keyword evidence="7" id="KW-0325">Glycoprotein</keyword>
<dbReference type="EMBL" id="JAUUTY010000002">
    <property type="protein sequence ID" value="KAK1683649.1"/>
    <property type="molecule type" value="Genomic_DNA"/>
</dbReference>
<comment type="similarity">
    <text evidence="4">Belongs to the gamma-glutamyltransferase family.</text>
</comment>
<dbReference type="GO" id="GO:0006751">
    <property type="term" value="P:glutathione catabolic process"/>
    <property type="evidence" value="ECO:0007669"/>
    <property type="project" value="UniProtKB-UniRule"/>
</dbReference>
<evidence type="ECO:0000313" key="14">
    <source>
        <dbReference type="Proteomes" id="UP001231189"/>
    </source>
</evidence>
<reference evidence="13" key="1">
    <citation type="submission" date="2023-07" db="EMBL/GenBank/DDBJ databases">
        <title>A chromosome-level genome assembly of Lolium multiflorum.</title>
        <authorList>
            <person name="Chen Y."/>
            <person name="Copetti D."/>
            <person name="Kolliker R."/>
            <person name="Studer B."/>
        </authorList>
    </citation>
    <scope>NUCLEOTIDE SEQUENCE</scope>
    <source>
        <strain evidence="13">02402/16</strain>
        <tissue evidence="13">Leaf</tissue>
    </source>
</reference>
<comment type="caution">
    <text evidence="13">The sequence shown here is derived from an EMBL/GenBank/DDBJ whole genome shotgun (WGS) entry which is preliminary data.</text>
</comment>
<accession>A0AAD8TIX4</accession>
<keyword evidence="5 11" id="KW-0808">Transferase</keyword>
<feature type="binding site" evidence="10">
    <location>
        <position position="657"/>
    </location>
    <ligand>
        <name>L-glutamate</name>
        <dbReference type="ChEBI" id="CHEBI:29985"/>
    </ligand>
</feature>
<comment type="catalytic activity">
    <reaction evidence="2 11">
        <text>glutathione + H2O = L-cysteinylglycine + L-glutamate</text>
        <dbReference type="Rhea" id="RHEA:28807"/>
        <dbReference type="ChEBI" id="CHEBI:15377"/>
        <dbReference type="ChEBI" id="CHEBI:29985"/>
        <dbReference type="ChEBI" id="CHEBI:57925"/>
        <dbReference type="ChEBI" id="CHEBI:61694"/>
        <dbReference type="EC" id="3.4.19.13"/>
    </reaction>
</comment>
<evidence type="ECO:0000256" key="9">
    <source>
        <dbReference type="PIRSR" id="PIRSR600101-1"/>
    </source>
</evidence>
<dbReference type="PANTHER" id="PTHR11686">
    <property type="entry name" value="GAMMA GLUTAMYL TRANSPEPTIDASE"/>
    <property type="match status" value="1"/>
</dbReference>
<evidence type="ECO:0000256" key="11">
    <source>
        <dbReference type="RuleBase" id="RU368068"/>
    </source>
</evidence>
<evidence type="ECO:0000256" key="8">
    <source>
        <dbReference type="ARBA" id="ARBA00047417"/>
    </source>
</evidence>
<dbReference type="EC" id="2.3.2.2" evidence="11"/>
<dbReference type="InterPro" id="IPR043137">
    <property type="entry name" value="GGT_ssub_C"/>
</dbReference>
<dbReference type="GO" id="GO:0016756">
    <property type="term" value="F:glutathione gamma-glutamylcysteinyltransferase activity"/>
    <property type="evidence" value="ECO:0007669"/>
    <property type="project" value="UniProtKB-ARBA"/>
</dbReference>
<feature type="active site" description="Nucleophile" evidence="9">
    <location>
        <position position="615"/>
    </location>
</feature>
<gene>
    <name evidence="13" type="ORF">QYE76_044497</name>
</gene>
<dbReference type="Gene3D" id="3.60.20.40">
    <property type="match status" value="1"/>
</dbReference>
<dbReference type="EC" id="3.4.19.13" evidence="11"/>
<feature type="binding site" evidence="10">
    <location>
        <begin position="633"/>
        <end position="635"/>
    </location>
    <ligand>
        <name>L-glutamate</name>
        <dbReference type="ChEBI" id="CHEBI:29985"/>
    </ligand>
</feature>
<evidence type="ECO:0000313" key="13">
    <source>
        <dbReference type="EMBL" id="KAK1683649.1"/>
    </source>
</evidence>
<evidence type="ECO:0000256" key="7">
    <source>
        <dbReference type="ARBA" id="ARBA00023180"/>
    </source>
</evidence>
<evidence type="ECO:0000256" key="2">
    <source>
        <dbReference type="ARBA" id="ARBA00001089"/>
    </source>
</evidence>
<feature type="compositionally biased region" description="Pro residues" evidence="12">
    <location>
        <begin position="105"/>
        <end position="115"/>
    </location>
</feature>
<proteinExistence type="inferred from homology"/>
<dbReference type="NCBIfam" id="TIGR00066">
    <property type="entry name" value="g_glut_trans"/>
    <property type="match status" value="1"/>
</dbReference>
<name>A0AAD8TIX4_LOLMU</name>
<comment type="catalytic activity">
    <reaction evidence="1 11">
        <text>an S-substituted glutathione + H2O = an S-substituted L-cysteinylglycine + L-glutamate</text>
        <dbReference type="Rhea" id="RHEA:59468"/>
        <dbReference type="ChEBI" id="CHEBI:15377"/>
        <dbReference type="ChEBI" id="CHEBI:29985"/>
        <dbReference type="ChEBI" id="CHEBI:90779"/>
        <dbReference type="ChEBI" id="CHEBI:143103"/>
        <dbReference type="EC" id="3.4.19.13"/>
    </reaction>
</comment>
<feature type="region of interest" description="Disordered" evidence="12">
    <location>
        <begin position="189"/>
        <end position="219"/>
    </location>
</feature>
<feature type="compositionally biased region" description="Polar residues" evidence="12">
    <location>
        <begin position="1"/>
        <end position="22"/>
    </location>
</feature>
<dbReference type="FunFam" id="1.10.246.130:FF:000001">
    <property type="entry name" value="Gamma-glutamyltransferase 5 isoform 1"/>
    <property type="match status" value="1"/>
</dbReference>
<feature type="region of interest" description="Disordered" evidence="12">
    <location>
        <begin position="1"/>
        <end position="87"/>
    </location>
</feature>
<organism evidence="13 14">
    <name type="scientific">Lolium multiflorum</name>
    <name type="common">Italian ryegrass</name>
    <name type="synonym">Lolium perenne subsp. multiflorum</name>
    <dbReference type="NCBI Taxonomy" id="4521"/>
    <lineage>
        <taxon>Eukaryota</taxon>
        <taxon>Viridiplantae</taxon>
        <taxon>Streptophyta</taxon>
        <taxon>Embryophyta</taxon>
        <taxon>Tracheophyta</taxon>
        <taxon>Spermatophyta</taxon>
        <taxon>Magnoliopsida</taxon>
        <taxon>Liliopsida</taxon>
        <taxon>Poales</taxon>
        <taxon>Poaceae</taxon>
        <taxon>BOP clade</taxon>
        <taxon>Pooideae</taxon>
        <taxon>Poodae</taxon>
        <taxon>Poeae</taxon>
        <taxon>Poeae Chloroplast Group 2 (Poeae type)</taxon>
        <taxon>Loliodinae</taxon>
        <taxon>Loliinae</taxon>
        <taxon>Lolium</taxon>
    </lineage>
</organism>
<evidence type="ECO:0000256" key="12">
    <source>
        <dbReference type="SAM" id="MobiDB-lite"/>
    </source>
</evidence>
<dbReference type="GO" id="GO:0036374">
    <property type="term" value="F:glutathione hydrolase activity"/>
    <property type="evidence" value="ECO:0007669"/>
    <property type="project" value="UniProtKB-UniRule"/>
</dbReference>
<keyword evidence="14" id="KW-1185">Reference proteome</keyword>
<feature type="binding site" evidence="10">
    <location>
        <position position="347"/>
    </location>
    <ligand>
        <name>L-glutamate</name>
        <dbReference type="ChEBI" id="CHEBI:29985"/>
    </ligand>
</feature>
<protein>
    <recommendedName>
        <fullName evidence="11">Glutathione hydrolase</fullName>
        <ecNumber evidence="11">2.3.2.2</ecNumber>
        <ecNumber evidence="11">3.4.19.13</ecNumber>
    </recommendedName>
    <alternativeName>
        <fullName evidence="11">Gamma-glutamyltransferase</fullName>
    </alternativeName>
    <alternativeName>
        <fullName evidence="11">Gamma-glutamyltranspeptidase</fullName>
    </alternativeName>
</protein>
<comment type="pathway">
    <text evidence="3 11">Sulfur metabolism; glutathione metabolism.</text>
</comment>
<dbReference type="PRINTS" id="PR01210">
    <property type="entry name" value="GGTRANSPTASE"/>
</dbReference>
<evidence type="ECO:0000256" key="1">
    <source>
        <dbReference type="ARBA" id="ARBA00001049"/>
    </source>
</evidence>
<comment type="catalytic activity">
    <reaction evidence="8 11">
        <text>an N-terminal (5-L-glutamyl)-[peptide] + an alpha-amino acid = 5-L-glutamyl amino acid + an N-terminal L-alpha-aminoacyl-[peptide]</text>
        <dbReference type="Rhea" id="RHEA:23904"/>
        <dbReference type="Rhea" id="RHEA-COMP:9780"/>
        <dbReference type="Rhea" id="RHEA-COMP:9795"/>
        <dbReference type="ChEBI" id="CHEBI:77644"/>
        <dbReference type="ChEBI" id="CHEBI:78597"/>
        <dbReference type="ChEBI" id="CHEBI:78599"/>
        <dbReference type="ChEBI" id="CHEBI:78608"/>
        <dbReference type="EC" id="2.3.2.2"/>
    </reaction>
</comment>
<comment type="function">
    <text evidence="11">Cleaves the gamma-glutamyl peptide bond of glutathione and glutathione conjugates.</text>
</comment>
<dbReference type="Proteomes" id="UP001231189">
    <property type="component" value="Unassembled WGS sequence"/>
</dbReference>
<feature type="region of interest" description="Disordered" evidence="12">
    <location>
        <begin position="100"/>
        <end position="137"/>
    </location>
</feature>
<feature type="compositionally biased region" description="Polar residues" evidence="12">
    <location>
        <begin position="46"/>
        <end position="68"/>
    </location>
</feature>
<dbReference type="PANTHER" id="PTHR11686:SF34">
    <property type="entry name" value="GLUTATHIONE HYDROLASE 1-RELATED"/>
    <property type="match status" value="1"/>
</dbReference>
<evidence type="ECO:0000256" key="5">
    <source>
        <dbReference type="ARBA" id="ARBA00022679"/>
    </source>
</evidence>
<evidence type="ECO:0000256" key="10">
    <source>
        <dbReference type="PIRSR" id="PIRSR600101-2"/>
    </source>
</evidence>
<dbReference type="Gene3D" id="1.10.246.130">
    <property type="match status" value="1"/>
</dbReference>
<keyword evidence="6 11" id="KW-0378">Hydrolase</keyword>
<dbReference type="InterPro" id="IPR043138">
    <property type="entry name" value="GGT_lsub"/>
</dbReference>
<keyword evidence="11" id="KW-0012">Acyltransferase</keyword>
<evidence type="ECO:0000256" key="6">
    <source>
        <dbReference type="ARBA" id="ARBA00022801"/>
    </source>
</evidence>
<dbReference type="InterPro" id="IPR029055">
    <property type="entry name" value="Ntn_hydrolases_N"/>
</dbReference>
<dbReference type="InterPro" id="IPR000101">
    <property type="entry name" value="GGT_peptidase"/>
</dbReference>
<dbReference type="GO" id="GO:0005886">
    <property type="term" value="C:plasma membrane"/>
    <property type="evidence" value="ECO:0007669"/>
    <property type="project" value="TreeGrafter"/>
</dbReference>
<dbReference type="Pfam" id="PF01019">
    <property type="entry name" value="G_glu_transpept"/>
    <property type="match status" value="1"/>
</dbReference>
<evidence type="ECO:0000256" key="4">
    <source>
        <dbReference type="ARBA" id="ARBA00009381"/>
    </source>
</evidence>
<feature type="binding site" evidence="10">
    <location>
        <position position="707"/>
    </location>
    <ligand>
        <name>L-glutamate</name>
        <dbReference type="ChEBI" id="CHEBI:29985"/>
    </ligand>
</feature>
<dbReference type="AlphaFoldDB" id="A0AAD8TIX4"/>
<dbReference type="FunFam" id="3.60.20.40:FF:000004">
    <property type="entry name" value="Glutathione hydrolase 1"/>
    <property type="match status" value="1"/>
</dbReference>
<dbReference type="SUPFAM" id="SSF56235">
    <property type="entry name" value="N-terminal nucleophile aminohydrolases (Ntn hydrolases)"/>
    <property type="match status" value="1"/>
</dbReference>